<reference evidence="1" key="1">
    <citation type="submission" date="2021-03" db="EMBL/GenBank/DDBJ databases">
        <authorList>
            <consortium name="DOE Joint Genome Institute"/>
            <person name="Ahrendt S."/>
            <person name="Looney B.P."/>
            <person name="Miyauchi S."/>
            <person name="Morin E."/>
            <person name="Drula E."/>
            <person name="Courty P.E."/>
            <person name="Chicoki N."/>
            <person name="Fauchery L."/>
            <person name="Kohler A."/>
            <person name="Kuo A."/>
            <person name="Labutti K."/>
            <person name="Pangilinan J."/>
            <person name="Lipzen A."/>
            <person name="Riley R."/>
            <person name="Andreopoulos W."/>
            <person name="He G."/>
            <person name="Johnson J."/>
            <person name="Barry K.W."/>
            <person name="Grigoriev I.V."/>
            <person name="Nagy L."/>
            <person name="Hibbett D."/>
            <person name="Henrissat B."/>
            <person name="Matheny P.B."/>
            <person name="Labbe J."/>
            <person name="Martin F."/>
        </authorList>
    </citation>
    <scope>NUCLEOTIDE SEQUENCE</scope>
    <source>
        <strain evidence="1">HHB10654</strain>
    </source>
</reference>
<sequence length="699" mass="79173">RKCHNRNTIHNVTSHKERCETILDYCSSRVARSIRTLQHYHVPNWDELKKSLLDHFDADRATKRYNVKDLTSFVERQQRKHITSMPAFKTFDMNYRAIAGELRQRKKIDENQLNMYYWLAIGLSLRNQIEHKILKDDPTLTLDDPFPMDLIYNAAVKILARDRFDSHTFIDRNREESEDASSSDSEDERRRRARRRTRRKSEKKNKKSVKFSSEIESESERYLRETAKQRLPPRNKETTSQEEIEDLIKQLGQMKLTDSNYGITYYRALKLDADIGKVVKAPLTVTPSLPIAAHSPSPVPMKRDPPPHLSLTEPTRTYVPAPRREEMVCFGCGEKGHGLSNCAKLAELVTRGEVARDTSGRIAYLDGSRIRRIGDESILAVVERERPLRTRTTFMASESESESDLEEDNDEHGPSARVWPAERIPKSLGKGRKLVFDGVYPPPRRGQSQEKPKAREVERDREAFGNVPPPKAQKPIMTHPAAYDGQDSDTIMEDTQTQSKGKNNKENVPVSGRKRENRKTALSAAVDPTKVLGRMLSTPVTMAWGDIIGTSAELSGMLSESLKQKSSPIPTTVTMTAFKVPTLTHGTLIRVTFECNGIEVPAIVDTGSEINIVSLHSYKNVIRAPLDIRRTVRLGNANGGSKMLRGLVSEVMLRTGGVETPANFFVGESAPFTMLLGRPWQRGNYVSIDERTDGTYLVF</sequence>
<dbReference type="EMBL" id="MU277302">
    <property type="protein sequence ID" value="KAI0055250.1"/>
    <property type="molecule type" value="Genomic_DNA"/>
</dbReference>
<evidence type="ECO:0000313" key="2">
    <source>
        <dbReference type="Proteomes" id="UP000814140"/>
    </source>
</evidence>
<feature type="non-terminal residue" evidence="1">
    <location>
        <position position="1"/>
    </location>
</feature>
<proteinExistence type="predicted"/>
<keyword evidence="2" id="KW-1185">Reference proteome</keyword>
<accession>A0ACB8SFK9</accession>
<feature type="non-terminal residue" evidence="1">
    <location>
        <position position="699"/>
    </location>
</feature>
<comment type="caution">
    <text evidence="1">The sequence shown here is derived from an EMBL/GenBank/DDBJ whole genome shotgun (WGS) entry which is preliminary data.</text>
</comment>
<name>A0ACB8SFK9_9AGAM</name>
<organism evidence="1 2">
    <name type="scientific">Artomyces pyxidatus</name>
    <dbReference type="NCBI Taxonomy" id="48021"/>
    <lineage>
        <taxon>Eukaryota</taxon>
        <taxon>Fungi</taxon>
        <taxon>Dikarya</taxon>
        <taxon>Basidiomycota</taxon>
        <taxon>Agaricomycotina</taxon>
        <taxon>Agaricomycetes</taxon>
        <taxon>Russulales</taxon>
        <taxon>Auriscalpiaceae</taxon>
        <taxon>Artomyces</taxon>
    </lineage>
</organism>
<reference evidence="1" key="2">
    <citation type="journal article" date="2022" name="New Phytol.">
        <title>Evolutionary transition to the ectomycorrhizal habit in the genomes of a hyperdiverse lineage of mushroom-forming fungi.</title>
        <authorList>
            <person name="Looney B."/>
            <person name="Miyauchi S."/>
            <person name="Morin E."/>
            <person name="Drula E."/>
            <person name="Courty P.E."/>
            <person name="Kohler A."/>
            <person name="Kuo A."/>
            <person name="LaButti K."/>
            <person name="Pangilinan J."/>
            <person name="Lipzen A."/>
            <person name="Riley R."/>
            <person name="Andreopoulos W."/>
            <person name="He G."/>
            <person name="Johnson J."/>
            <person name="Nolan M."/>
            <person name="Tritt A."/>
            <person name="Barry K.W."/>
            <person name="Grigoriev I.V."/>
            <person name="Nagy L.G."/>
            <person name="Hibbett D."/>
            <person name="Henrissat B."/>
            <person name="Matheny P.B."/>
            <person name="Labbe J."/>
            <person name="Martin F.M."/>
        </authorList>
    </citation>
    <scope>NUCLEOTIDE SEQUENCE</scope>
    <source>
        <strain evidence="1">HHB10654</strain>
    </source>
</reference>
<dbReference type="Proteomes" id="UP000814140">
    <property type="component" value="Unassembled WGS sequence"/>
</dbReference>
<gene>
    <name evidence="1" type="ORF">BV25DRAFT_1773499</name>
</gene>
<evidence type="ECO:0000313" key="1">
    <source>
        <dbReference type="EMBL" id="KAI0055250.1"/>
    </source>
</evidence>
<protein>
    <submittedName>
        <fullName evidence="1">Uncharacterized protein</fullName>
    </submittedName>
</protein>